<dbReference type="KEGG" id="ovi:T265_02968"/>
<proteinExistence type="predicted"/>
<evidence type="ECO:0000313" key="8">
    <source>
        <dbReference type="EMBL" id="KER30613.1"/>
    </source>
</evidence>
<evidence type="ECO:0000313" key="9">
    <source>
        <dbReference type="Proteomes" id="UP000054324"/>
    </source>
</evidence>
<evidence type="ECO:0000256" key="5">
    <source>
        <dbReference type="ARBA" id="ARBA00023136"/>
    </source>
</evidence>
<feature type="domain" description="Reticulon" evidence="7">
    <location>
        <begin position="194"/>
        <end position="382"/>
    </location>
</feature>
<gene>
    <name evidence="8" type="ORF">T265_02968</name>
</gene>
<evidence type="ECO:0000259" key="7">
    <source>
        <dbReference type="PROSITE" id="PS50845"/>
    </source>
</evidence>
<dbReference type="InterPro" id="IPR003388">
    <property type="entry name" value="Reticulon"/>
</dbReference>
<dbReference type="PROSITE" id="PS50845">
    <property type="entry name" value="RETICULON"/>
    <property type="match status" value="1"/>
</dbReference>
<dbReference type="OrthoDB" id="567788at2759"/>
<keyword evidence="2 6" id="KW-0812">Transmembrane</keyword>
<evidence type="ECO:0000256" key="3">
    <source>
        <dbReference type="ARBA" id="ARBA00022824"/>
    </source>
</evidence>
<dbReference type="InterPro" id="IPR046964">
    <property type="entry name" value="RTN1-4"/>
</dbReference>
<dbReference type="Gene3D" id="1.20.5.2480">
    <property type="match status" value="1"/>
</dbReference>
<feature type="transmembrane region" description="Helical" evidence="6">
    <location>
        <begin position="294"/>
        <end position="314"/>
    </location>
</feature>
<dbReference type="PANTHER" id="PTHR45799:SF2">
    <property type="entry name" value="RETICULON-LIKE PROTEIN"/>
    <property type="match status" value="1"/>
</dbReference>
<organism evidence="8 9">
    <name type="scientific">Opisthorchis viverrini</name>
    <name type="common">Southeast Asian liver fluke</name>
    <dbReference type="NCBI Taxonomy" id="6198"/>
    <lineage>
        <taxon>Eukaryota</taxon>
        <taxon>Metazoa</taxon>
        <taxon>Spiralia</taxon>
        <taxon>Lophotrochozoa</taxon>
        <taxon>Platyhelminthes</taxon>
        <taxon>Trematoda</taxon>
        <taxon>Digenea</taxon>
        <taxon>Opisthorchiida</taxon>
        <taxon>Opisthorchiata</taxon>
        <taxon>Opisthorchiidae</taxon>
        <taxon>Opisthorchis</taxon>
    </lineage>
</organism>
<feature type="transmembrane region" description="Helical" evidence="6">
    <location>
        <begin position="228"/>
        <end position="247"/>
    </location>
</feature>
<keyword evidence="9" id="KW-1185">Reference proteome</keyword>
<sequence length="383" mass="43390">MERILKRAILDHLTSSNLISPAQHGFLPNRSCVTNMLVTIRHLFMRIFALARILPRAENITSSATPFFHLCLSGERQPLTDKNKTDPGNLGKSLDPVYQSLNGNRFTKRTKPIRETLAKASIVCIKPSVDKNKERRHNLSRRMSSPELSGFDAAFPPSSTVANPSPDPHTKFDAMPPRETAEIKSCTCPMREKVRSLIYWQDPIHSAAVLAVLLAAQFGFLYLSAISFVAYTGFFLLLSINLCRLYYHYIAKTESQFIKEYLERDVSLPKDQMADVARRLTDHANEVIVQARDVFLLTNIGASVKFGVLLYLMTYVGARFNLLTLCITGTVLAFFLPKFYKTYQDEIDRALSVFKEKLEKVVTQINSKLDKVPILGSRKHKEQ</sequence>
<dbReference type="GO" id="GO:0030424">
    <property type="term" value="C:axon"/>
    <property type="evidence" value="ECO:0007669"/>
    <property type="project" value="TreeGrafter"/>
</dbReference>
<feature type="transmembrane region" description="Helical" evidence="6">
    <location>
        <begin position="320"/>
        <end position="340"/>
    </location>
</feature>
<dbReference type="GeneID" id="20317156"/>
<dbReference type="CTD" id="20317156"/>
<keyword evidence="3 6" id="KW-0256">Endoplasmic reticulum</keyword>
<evidence type="ECO:0000256" key="1">
    <source>
        <dbReference type="ARBA" id="ARBA00004477"/>
    </source>
</evidence>
<dbReference type="RefSeq" id="XP_009165611.1">
    <property type="nucleotide sequence ID" value="XM_009167347.1"/>
</dbReference>
<dbReference type="AlphaFoldDB" id="A0A074ZT73"/>
<accession>A0A074ZT73</accession>
<dbReference type="STRING" id="6198.A0A074ZT73"/>
<dbReference type="Proteomes" id="UP000054324">
    <property type="component" value="Unassembled WGS sequence"/>
</dbReference>
<keyword evidence="4 6" id="KW-1133">Transmembrane helix</keyword>
<name>A0A074ZT73_OPIVI</name>
<comment type="subcellular location">
    <subcellularLocation>
        <location evidence="1 6">Endoplasmic reticulum membrane</location>
        <topology evidence="1 6">Multi-pass membrane protein</topology>
    </subcellularLocation>
</comment>
<dbReference type="Pfam" id="PF02453">
    <property type="entry name" value="Reticulon"/>
    <property type="match status" value="1"/>
</dbReference>
<evidence type="ECO:0000256" key="2">
    <source>
        <dbReference type="ARBA" id="ARBA00022692"/>
    </source>
</evidence>
<evidence type="ECO:0000256" key="4">
    <source>
        <dbReference type="ARBA" id="ARBA00022989"/>
    </source>
</evidence>
<keyword evidence="5 6" id="KW-0472">Membrane</keyword>
<dbReference type="EMBL" id="KL596658">
    <property type="protein sequence ID" value="KER30613.1"/>
    <property type="molecule type" value="Genomic_DNA"/>
</dbReference>
<reference evidence="8 9" key="1">
    <citation type="submission" date="2013-11" db="EMBL/GenBank/DDBJ databases">
        <title>Opisthorchis viverrini - life in the bile duct.</title>
        <authorList>
            <person name="Young N.D."/>
            <person name="Nagarajan N."/>
            <person name="Lin S.J."/>
            <person name="Korhonen P.K."/>
            <person name="Jex A.R."/>
            <person name="Hall R.S."/>
            <person name="Safavi-Hemami H."/>
            <person name="Kaewkong W."/>
            <person name="Bertrand D."/>
            <person name="Gao S."/>
            <person name="Seet Q."/>
            <person name="Wongkham S."/>
            <person name="Teh B.T."/>
            <person name="Wongkham C."/>
            <person name="Intapan P.M."/>
            <person name="Maleewong W."/>
            <person name="Yang X."/>
            <person name="Hu M."/>
            <person name="Wang Z."/>
            <person name="Hofmann A."/>
            <person name="Sternberg P.W."/>
            <person name="Tan P."/>
            <person name="Wang J."/>
            <person name="Gasser R.B."/>
        </authorList>
    </citation>
    <scope>NUCLEOTIDE SEQUENCE [LARGE SCALE GENOMIC DNA]</scope>
</reference>
<protein>
    <recommendedName>
        <fullName evidence="6">Reticulon-like protein</fullName>
    </recommendedName>
</protein>
<dbReference type="PANTHER" id="PTHR45799">
    <property type="entry name" value="RETICULON-LIKE PROTEIN"/>
    <property type="match status" value="1"/>
</dbReference>
<evidence type="ECO:0000256" key="6">
    <source>
        <dbReference type="RuleBase" id="RU363132"/>
    </source>
</evidence>
<dbReference type="GO" id="GO:0005789">
    <property type="term" value="C:endoplasmic reticulum membrane"/>
    <property type="evidence" value="ECO:0007669"/>
    <property type="project" value="UniProtKB-SubCell"/>
</dbReference>